<sequence>MTTVTDNLCKPSTESTQKKDKKMQPFIVILLPNKSHFKTIIIIINAYIR</sequence>
<comment type="caution">
    <text evidence="2">The sequence shown here is derived from an EMBL/GenBank/DDBJ whole genome shotgun (WGS) entry which is preliminary data.</text>
</comment>
<name>C2FT84_SPHSI</name>
<reference evidence="2 3" key="1">
    <citation type="submission" date="2009-01" db="EMBL/GenBank/DDBJ databases">
        <authorList>
            <person name="Qin X."/>
            <person name="Bachman B."/>
            <person name="Battles P."/>
            <person name="Bell A."/>
            <person name="Bess C."/>
            <person name="Bickham C."/>
            <person name="Chaboub L."/>
            <person name="Chen D."/>
            <person name="Coyle M."/>
            <person name="Deiros D.R."/>
            <person name="Dinh H."/>
            <person name="Forbes L."/>
            <person name="Fowler G."/>
            <person name="Francisco L."/>
            <person name="Fu Q."/>
            <person name="Gubbala S."/>
            <person name="Hale W."/>
            <person name="Han Y."/>
            <person name="Hemphill L."/>
            <person name="Highlander S.K."/>
            <person name="Hirani K."/>
            <person name="Hogues M."/>
            <person name="Jackson L."/>
            <person name="Jakkamsetti A."/>
            <person name="Javaid M."/>
            <person name="Jiang H."/>
            <person name="Korchina V."/>
            <person name="Kovar C."/>
            <person name="Lara F."/>
            <person name="Lee S."/>
            <person name="Mata R."/>
            <person name="Mathew T."/>
            <person name="Moen C."/>
            <person name="Morales K."/>
            <person name="Munidasa M."/>
            <person name="Nazareth L."/>
            <person name="Ngo R."/>
            <person name="Nguyen L."/>
            <person name="Okwuonu G."/>
            <person name="Ongeri F."/>
            <person name="Patil S."/>
            <person name="Petrosino J."/>
            <person name="Pham C."/>
            <person name="Pham P."/>
            <person name="Pu L.-L."/>
            <person name="Puazo M."/>
            <person name="Raj R."/>
            <person name="Reid J."/>
            <person name="Rouhana J."/>
            <person name="Saada N."/>
            <person name="Shang Y."/>
            <person name="Simmons D."/>
            <person name="Thornton R."/>
            <person name="Warren J."/>
            <person name="Weissenberger G."/>
            <person name="Zhang J."/>
            <person name="Zhang L."/>
            <person name="Zhou C."/>
            <person name="Zhu D."/>
            <person name="Muzny D."/>
            <person name="Worley K."/>
            <person name="Gibbs R."/>
        </authorList>
    </citation>
    <scope>NUCLEOTIDE SEQUENCE [LARGE SCALE GENOMIC DNA]</scope>
    <source>
        <strain evidence="2 3">ATCC 33300</strain>
    </source>
</reference>
<proteinExistence type="predicted"/>
<dbReference type="EMBL" id="ACHB01000009">
    <property type="protein sequence ID" value="EEI93918.1"/>
    <property type="molecule type" value="Genomic_DNA"/>
</dbReference>
<accession>C2FT84</accession>
<feature type="compositionally biased region" description="Polar residues" evidence="1">
    <location>
        <begin position="1"/>
        <end position="15"/>
    </location>
</feature>
<dbReference type="Proteomes" id="UP000006241">
    <property type="component" value="Unassembled WGS sequence"/>
</dbReference>
<dbReference type="AlphaFoldDB" id="C2FT84"/>
<evidence type="ECO:0000313" key="3">
    <source>
        <dbReference type="Proteomes" id="UP000006241"/>
    </source>
</evidence>
<evidence type="ECO:0000313" key="2">
    <source>
        <dbReference type="EMBL" id="EEI93918.1"/>
    </source>
</evidence>
<evidence type="ECO:0000256" key="1">
    <source>
        <dbReference type="SAM" id="MobiDB-lite"/>
    </source>
</evidence>
<dbReference type="HOGENOM" id="CLU_3140826_0_0_10"/>
<gene>
    <name evidence="2" type="ORF">HMPREF0765_0540</name>
</gene>
<feature type="region of interest" description="Disordered" evidence="1">
    <location>
        <begin position="1"/>
        <end position="20"/>
    </location>
</feature>
<protein>
    <submittedName>
        <fullName evidence="2">Uncharacterized protein</fullName>
    </submittedName>
</protein>
<organism evidence="2 3">
    <name type="scientific">Sphingobacterium spiritivorum ATCC 33300</name>
    <dbReference type="NCBI Taxonomy" id="525372"/>
    <lineage>
        <taxon>Bacteria</taxon>
        <taxon>Pseudomonadati</taxon>
        <taxon>Bacteroidota</taxon>
        <taxon>Sphingobacteriia</taxon>
        <taxon>Sphingobacteriales</taxon>
        <taxon>Sphingobacteriaceae</taxon>
        <taxon>Sphingobacterium</taxon>
    </lineage>
</organism>